<proteinExistence type="inferred from homology"/>
<dbReference type="OrthoDB" id="9802729at2"/>
<evidence type="ECO:0000313" key="4">
    <source>
        <dbReference type="Proteomes" id="UP000199337"/>
    </source>
</evidence>
<dbReference type="EMBL" id="FOOX01000008">
    <property type="protein sequence ID" value="SFG70467.1"/>
    <property type="molecule type" value="Genomic_DNA"/>
</dbReference>
<accession>A0A1I2U488</accession>
<reference evidence="4" key="1">
    <citation type="submission" date="2016-10" db="EMBL/GenBank/DDBJ databases">
        <authorList>
            <person name="Varghese N."/>
            <person name="Submissions S."/>
        </authorList>
    </citation>
    <scope>NUCLEOTIDE SEQUENCE [LARGE SCALE GENOMIC DNA]</scope>
    <source>
        <strain evidence="4">DSM 17038</strain>
    </source>
</reference>
<gene>
    <name evidence="3" type="ORF">SAMN05660649_02431</name>
</gene>
<dbReference type="GO" id="GO:0005829">
    <property type="term" value="C:cytosol"/>
    <property type="evidence" value="ECO:0007669"/>
    <property type="project" value="TreeGrafter"/>
</dbReference>
<dbReference type="SMART" id="SM00938">
    <property type="entry name" value="P-II"/>
    <property type="match status" value="1"/>
</dbReference>
<name>A0A1I2U488_9FIRM</name>
<dbReference type="InterPro" id="IPR017918">
    <property type="entry name" value="N-reg_PII_CS"/>
</dbReference>
<dbReference type="Gene3D" id="3.30.70.120">
    <property type="match status" value="1"/>
</dbReference>
<sequence>MVKIEAIVRPGVLEEIKEGLSKSGVHGMTVSQVMGCGLQKGRNEVYRGTEYSINLLPKVKIELVIKDSLADKIIEVISKVARTGEIGDGKIFVYHIENAIRIRTGETGENAI</sequence>
<dbReference type="RefSeq" id="WP_092471636.1">
    <property type="nucleotide sequence ID" value="NZ_FOOX01000008.1"/>
</dbReference>
<dbReference type="STRING" id="341036.SAMN05660649_02431"/>
<evidence type="ECO:0000313" key="3">
    <source>
        <dbReference type="EMBL" id="SFG70467.1"/>
    </source>
</evidence>
<dbReference type="PANTHER" id="PTHR30115:SF11">
    <property type="entry name" value="NITROGEN REGULATORY PROTEIN P-II HOMOLOG"/>
    <property type="match status" value="1"/>
</dbReference>
<dbReference type="InterPro" id="IPR011322">
    <property type="entry name" value="N-reg_PII-like_a/b"/>
</dbReference>
<dbReference type="PRINTS" id="PR00340">
    <property type="entry name" value="PIIGLNB"/>
</dbReference>
<dbReference type="GO" id="GO:0005524">
    <property type="term" value="F:ATP binding"/>
    <property type="evidence" value="ECO:0007669"/>
    <property type="project" value="TreeGrafter"/>
</dbReference>
<dbReference type="Pfam" id="PF00543">
    <property type="entry name" value="P-II"/>
    <property type="match status" value="1"/>
</dbReference>
<protein>
    <submittedName>
        <fullName evidence="3">Nitrogen regulatory protein P-II family</fullName>
    </submittedName>
</protein>
<keyword evidence="1" id="KW-0597">Phosphoprotein</keyword>
<organism evidence="3 4">
    <name type="scientific">Desulfotruncus arcticus DSM 17038</name>
    <dbReference type="NCBI Taxonomy" id="1121424"/>
    <lineage>
        <taxon>Bacteria</taxon>
        <taxon>Bacillati</taxon>
        <taxon>Bacillota</taxon>
        <taxon>Clostridia</taxon>
        <taxon>Eubacteriales</taxon>
        <taxon>Desulfallaceae</taxon>
        <taxon>Desulfotruncus</taxon>
    </lineage>
</organism>
<dbReference type="PROSITE" id="PS51343">
    <property type="entry name" value="PII_GLNB_DOM"/>
    <property type="match status" value="1"/>
</dbReference>
<dbReference type="PROSITE" id="PS00638">
    <property type="entry name" value="PII_GLNB_CTER"/>
    <property type="match status" value="1"/>
</dbReference>
<comment type="similarity">
    <text evidence="2">Belongs to the P(II) protein family.</text>
</comment>
<dbReference type="GO" id="GO:0030234">
    <property type="term" value="F:enzyme regulator activity"/>
    <property type="evidence" value="ECO:0007669"/>
    <property type="project" value="InterPro"/>
</dbReference>
<feature type="modified residue" description="O-UMP-tyrosine" evidence="1">
    <location>
        <position position="51"/>
    </location>
</feature>
<evidence type="ECO:0000256" key="1">
    <source>
        <dbReference type="PIRSR" id="PIRSR602187-50"/>
    </source>
</evidence>
<dbReference type="SUPFAM" id="SSF54913">
    <property type="entry name" value="GlnB-like"/>
    <property type="match status" value="1"/>
</dbReference>
<dbReference type="PANTHER" id="PTHR30115">
    <property type="entry name" value="NITROGEN REGULATORY PROTEIN P-II"/>
    <property type="match status" value="1"/>
</dbReference>
<dbReference type="InterPro" id="IPR002187">
    <property type="entry name" value="N-reg_PII"/>
</dbReference>
<dbReference type="InterPro" id="IPR015867">
    <property type="entry name" value="N-reg_PII/ATP_PRibTrfase_C"/>
</dbReference>
<dbReference type="GO" id="GO:0006808">
    <property type="term" value="P:regulation of nitrogen utilization"/>
    <property type="evidence" value="ECO:0007669"/>
    <property type="project" value="InterPro"/>
</dbReference>
<dbReference type="Proteomes" id="UP000199337">
    <property type="component" value="Unassembled WGS sequence"/>
</dbReference>
<keyword evidence="4" id="KW-1185">Reference proteome</keyword>
<evidence type="ECO:0000256" key="2">
    <source>
        <dbReference type="RuleBase" id="RU003936"/>
    </source>
</evidence>
<dbReference type="AlphaFoldDB" id="A0A1I2U488"/>